<dbReference type="InterPro" id="IPR050624">
    <property type="entry name" value="HTH-type_Tx_Regulator"/>
</dbReference>
<sequence>MVAAHAPLVAARRYGGASAEERAQARRQRLMAAAFEVFGQHGYRQTTMRLICAQARLADRYFYEHFESTHDCYVAVHSQACAEAALVVEQAIRRLPGDLLLRARGGLSAFFEHIRADPCRARILILDSSASGLSAQQRIDQQYAFVIELLKSRFRQRYPNAFQKPNIEYVILGCMGMITSTAMRWIERGFSDPIDTVVDHTHYAWMGLDDWMTQMNATSAPG</sequence>
<feature type="domain" description="HTH tetR-type" evidence="3">
    <location>
        <begin position="24"/>
        <end position="84"/>
    </location>
</feature>
<evidence type="ECO:0000313" key="5">
    <source>
        <dbReference type="Proteomes" id="UP000294593"/>
    </source>
</evidence>
<dbReference type="PANTHER" id="PTHR43479">
    <property type="entry name" value="ACREF/ENVCD OPERON REPRESSOR-RELATED"/>
    <property type="match status" value="1"/>
</dbReference>
<dbReference type="Gene3D" id="1.10.357.10">
    <property type="entry name" value="Tetracycline Repressor, domain 2"/>
    <property type="match status" value="1"/>
</dbReference>
<organism evidence="4 5">
    <name type="scientific">Aquabacterium commune</name>
    <dbReference type="NCBI Taxonomy" id="70586"/>
    <lineage>
        <taxon>Bacteria</taxon>
        <taxon>Pseudomonadati</taxon>
        <taxon>Pseudomonadota</taxon>
        <taxon>Betaproteobacteria</taxon>
        <taxon>Burkholderiales</taxon>
        <taxon>Aquabacterium</taxon>
    </lineage>
</organism>
<dbReference type="InterPro" id="IPR009057">
    <property type="entry name" value="Homeodomain-like_sf"/>
</dbReference>
<evidence type="ECO:0000313" key="4">
    <source>
        <dbReference type="EMBL" id="TDP81679.1"/>
    </source>
</evidence>
<dbReference type="OrthoDB" id="9152234at2"/>
<feature type="DNA-binding region" description="H-T-H motif" evidence="2">
    <location>
        <begin position="47"/>
        <end position="66"/>
    </location>
</feature>
<gene>
    <name evidence="4" type="ORF">EV672_107110</name>
</gene>
<dbReference type="RefSeq" id="WP_133609826.1">
    <property type="nucleotide sequence ID" value="NZ_SNXW01000007.1"/>
</dbReference>
<dbReference type="Pfam" id="PF00440">
    <property type="entry name" value="TetR_N"/>
    <property type="match status" value="1"/>
</dbReference>
<dbReference type="PROSITE" id="PS50977">
    <property type="entry name" value="HTH_TETR_2"/>
    <property type="match status" value="1"/>
</dbReference>
<proteinExistence type="predicted"/>
<evidence type="ECO:0000256" key="1">
    <source>
        <dbReference type="ARBA" id="ARBA00023125"/>
    </source>
</evidence>
<dbReference type="GO" id="GO:0003677">
    <property type="term" value="F:DNA binding"/>
    <property type="evidence" value="ECO:0007669"/>
    <property type="project" value="UniProtKB-UniRule"/>
</dbReference>
<dbReference type="PANTHER" id="PTHR43479:SF11">
    <property type="entry name" value="ACREF_ENVCD OPERON REPRESSOR-RELATED"/>
    <property type="match status" value="1"/>
</dbReference>
<dbReference type="EMBL" id="SNXW01000007">
    <property type="protein sequence ID" value="TDP81679.1"/>
    <property type="molecule type" value="Genomic_DNA"/>
</dbReference>
<keyword evidence="5" id="KW-1185">Reference proteome</keyword>
<dbReference type="Proteomes" id="UP000294593">
    <property type="component" value="Unassembled WGS sequence"/>
</dbReference>
<evidence type="ECO:0000256" key="2">
    <source>
        <dbReference type="PROSITE-ProRule" id="PRU00335"/>
    </source>
</evidence>
<dbReference type="InterPro" id="IPR001647">
    <property type="entry name" value="HTH_TetR"/>
</dbReference>
<dbReference type="SUPFAM" id="SSF46689">
    <property type="entry name" value="Homeodomain-like"/>
    <property type="match status" value="1"/>
</dbReference>
<evidence type="ECO:0000259" key="3">
    <source>
        <dbReference type="PROSITE" id="PS50977"/>
    </source>
</evidence>
<name>A0A4R6R717_9BURK</name>
<reference evidence="4 5" key="1">
    <citation type="submission" date="2019-03" db="EMBL/GenBank/DDBJ databases">
        <title>Genomic Encyclopedia of Type Strains, Phase IV (KMG-IV): sequencing the most valuable type-strain genomes for metagenomic binning, comparative biology and taxonomic classification.</title>
        <authorList>
            <person name="Goeker M."/>
        </authorList>
    </citation>
    <scope>NUCLEOTIDE SEQUENCE [LARGE SCALE GENOMIC DNA]</scope>
    <source>
        <strain evidence="4 5">DSM 11901</strain>
    </source>
</reference>
<protein>
    <submittedName>
        <fullName evidence="4">TetR family transcriptional regulator</fullName>
    </submittedName>
</protein>
<accession>A0A4R6R717</accession>
<comment type="caution">
    <text evidence="4">The sequence shown here is derived from an EMBL/GenBank/DDBJ whole genome shotgun (WGS) entry which is preliminary data.</text>
</comment>
<dbReference type="AlphaFoldDB" id="A0A4R6R717"/>
<keyword evidence="1 2" id="KW-0238">DNA-binding</keyword>